<dbReference type="EMBL" id="QSHO01000022">
    <property type="protein sequence ID" value="RHC13090.1"/>
    <property type="molecule type" value="Genomic_DNA"/>
</dbReference>
<dbReference type="EMBL" id="QRQN01000007">
    <property type="protein sequence ID" value="RHN09357.1"/>
    <property type="molecule type" value="Genomic_DNA"/>
</dbReference>
<dbReference type="Proteomes" id="UP000283513">
    <property type="component" value="Unassembled WGS sequence"/>
</dbReference>
<dbReference type="GO" id="GO:0004803">
    <property type="term" value="F:transposase activity"/>
    <property type="evidence" value="ECO:0007669"/>
    <property type="project" value="InterPro"/>
</dbReference>
<evidence type="ECO:0000313" key="1">
    <source>
        <dbReference type="EMBL" id="RHC13090.1"/>
    </source>
</evidence>
<dbReference type="SUPFAM" id="SSF48295">
    <property type="entry name" value="TrpR-like"/>
    <property type="match status" value="1"/>
</dbReference>
<protein>
    <recommendedName>
        <fullName evidence="5">Helix-turn-helix domain-containing protein</fullName>
    </recommendedName>
</protein>
<evidence type="ECO:0000313" key="4">
    <source>
        <dbReference type="Proteomes" id="UP000283586"/>
    </source>
</evidence>
<comment type="caution">
    <text evidence="2">The sequence shown here is derived from an EMBL/GenBank/DDBJ whole genome shotgun (WGS) entry which is preliminary data.</text>
</comment>
<reference evidence="3 4" key="1">
    <citation type="submission" date="2018-08" db="EMBL/GenBank/DDBJ databases">
        <title>A genome reference for cultivated species of the human gut microbiota.</title>
        <authorList>
            <person name="Zou Y."/>
            <person name="Xue W."/>
            <person name="Luo G."/>
        </authorList>
    </citation>
    <scope>NUCLEOTIDE SEQUENCE [LARGE SCALE GENOMIC DNA]</scope>
    <source>
        <strain evidence="2 4">AF31-21AC</strain>
        <strain evidence="1 3">AM37-1AC</strain>
    </source>
</reference>
<sequence>MSRNSKTSAAQQLKFVMECRKSGKTDAQWCIENGIRPATFYNWVSRLRTLPSYSRI</sequence>
<organism evidence="2 4">
    <name type="scientific">Roseburia intestinalis</name>
    <dbReference type="NCBI Taxonomy" id="166486"/>
    <lineage>
        <taxon>Bacteria</taxon>
        <taxon>Bacillati</taxon>
        <taxon>Bacillota</taxon>
        <taxon>Clostridia</taxon>
        <taxon>Lachnospirales</taxon>
        <taxon>Lachnospiraceae</taxon>
        <taxon>Roseburia</taxon>
    </lineage>
</organism>
<evidence type="ECO:0000313" key="3">
    <source>
        <dbReference type="Proteomes" id="UP000283513"/>
    </source>
</evidence>
<dbReference type="GO" id="GO:0043565">
    <property type="term" value="F:sequence-specific DNA binding"/>
    <property type="evidence" value="ECO:0007669"/>
    <property type="project" value="InterPro"/>
</dbReference>
<gene>
    <name evidence="1" type="ORF">DW856_17745</name>
    <name evidence="2" type="ORF">DWZ31_07940</name>
</gene>
<evidence type="ECO:0000313" key="2">
    <source>
        <dbReference type="EMBL" id="RHN09357.1"/>
    </source>
</evidence>
<dbReference type="AlphaFoldDB" id="A0A3R6LT03"/>
<proteinExistence type="predicted"/>
<accession>A0A3R6LT03</accession>
<dbReference type="InterPro" id="IPR010921">
    <property type="entry name" value="Trp_repressor/repl_initiator"/>
</dbReference>
<name>A0A3R6LT03_9FIRM</name>
<evidence type="ECO:0008006" key="5">
    <source>
        <dbReference type="Google" id="ProtNLM"/>
    </source>
</evidence>
<dbReference type="Proteomes" id="UP000283586">
    <property type="component" value="Unassembled WGS sequence"/>
</dbReference>
<dbReference type="NCBIfam" id="NF047593">
    <property type="entry name" value="IS66_ISAeme5_TnpA"/>
    <property type="match status" value="1"/>
</dbReference>
<dbReference type="GO" id="GO:0006313">
    <property type="term" value="P:DNA transposition"/>
    <property type="evidence" value="ECO:0007669"/>
    <property type="project" value="InterPro"/>
</dbReference>